<dbReference type="eggNOG" id="arCOG04166">
    <property type="taxonomic scope" value="Archaea"/>
</dbReference>
<protein>
    <recommendedName>
        <fullName evidence="3">DUF2192 domain-containing protein</fullName>
    </recommendedName>
</protein>
<dbReference type="OrthoDB" id="30879at2157"/>
<dbReference type="KEGG" id="cma:Cmaq_1302"/>
<dbReference type="Proteomes" id="UP000001137">
    <property type="component" value="Chromosome"/>
</dbReference>
<dbReference type="Pfam" id="PF09958">
    <property type="entry name" value="DUF2192"/>
    <property type="match status" value="1"/>
</dbReference>
<evidence type="ECO:0008006" key="3">
    <source>
        <dbReference type="Google" id="ProtNLM"/>
    </source>
</evidence>
<name>A8M8R0_CALMQ</name>
<sequence length="256" mass="29520">MVEVKDLYKERVNVAVELWDKVLRGEVVSRGELINLLTKYYDEHDIEPFRGLSKIDIYDKELATVYVVGVYGMGLVTQREVKDNYGSIFKVELISDEAYGIIKNYNGEESKLALRNLIEDNQALGDSLEEKVFRVYRLVYTGAVLGFMPEDDISRTYRVLYEVFEPLRQRLVNYVKFYIATKIAEGIAIGRFSNQNEVRIEKYAYCIRLGLEKCAPNNRLIHEIALSVYKVPPNVVNRLVPLVKRSSKSSLIPKAY</sequence>
<reference evidence="1 2" key="1">
    <citation type="submission" date="2007-10" db="EMBL/GenBank/DDBJ databases">
        <title>Complete sequence of Caldivirga maquilingensis IC-167.</title>
        <authorList>
            <consortium name="US DOE Joint Genome Institute"/>
            <person name="Copeland A."/>
            <person name="Lucas S."/>
            <person name="Lapidus A."/>
            <person name="Barry K."/>
            <person name="Glavina del Rio T."/>
            <person name="Dalin E."/>
            <person name="Tice H."/>
            <person name="Pitluck S."/>
            <person name="Saunders E."/>
            <person name="Brettin T."/>
            <person name="Bruce D."/>
            <person name="Detter J.C."/>
            <person name="Han C."/>
            <person name="Schmutz J."/>
            <person name="Larimer F."/>
            <person name="Land M."/>
            <person name="Hauser L."/>
            <person name="Kyrpides N."/>
            <person name="Ivanova N."/>
            <person name="Biddle J.F."/>
            <person name="Zhang Z."/>
            <person name="Fitz-Gibbon S.T."/>
            <person name="Lowe T.M."/>
            <person name="Saltikov C."/>
            <person name="House C.H."/>
            <person name="Richardson P."/>
        </authorList>
    </citation>
    <scope>NUCLEOTIDE SEQUENCE [LARGE SCALE GENOMIC DNA]</scope>
    <source>
        <strain evidence="2">ATCC 700844 / DSM 13496 / JCM 10307 / IC-167</strain>
    </source>
</reference>
<dbReference type="InterPro" id="IPR018693">
    <property type="entry name" value="DUF2192"/>
</dbReference>
<keyword evidence="2" id="KW-1185">Reference proteome</keyword>
<dbReference type="GeneID" id="5708909"/>
<dbReference type="STRING" id="397948.Cmaq_1302"/>
<evidence type="ECO:0000313" key="1">
    <source>
        <dbReference type="EMBL" id="ABW02129.1"/>
    </source>
</evidence>
<dbReference type="AlphaFoldDB" id="A8M8R0"/>
<proteinExistence type="predicted"/>
<accession>A8M8R0</accession>
<evidence type="ECO:0000313" key="2">
    <source>
        <dbReference type="Proteomes" id="UP000001137"/>
    </source>
</evidence>
<dbReference type="RefSeq" id="WP_012186348.1">
    <property type="nucleotide sequence ID" value="NC_009954.1"/>
</dbReference>
<dbReference type="HOGENOM" id="CLU_093718_0_0_2"/>
<organism evidence="1 2">
    <name type="scientific">Caldivirga maquilingensis (strain ATCC 700844 / DSM 13496 / JCM 10307 / IC-167)</name>
    <dbReference type="NCBI Taxonomy" id="397948"/>
    <lineage>
        <taxon>Archaea</taxon>
        <taxon>Thermoproteota</taxon>
        <taxon>Thermoprotei</taxon>
        <taxon>Thermoproteales</taxon>
        <taxon>Thermoproteaceae</taxon>
        <taxon>Caldivirga</taxon>
    </lineage>
</organism>
<dbReference type="EMBL" id="CP000852">
    <property type="protein sequence ID" value="ABW02129.1"/>
    <property type="molecule type" value="Genomic_DNA"/>
</dbReference>
<gene>
    <name evidence="1" type="ordered locus">Cmaq_1302</name>
</gene>